<comment type="caution">
    <text evidence="1">The sequence shown here is derived from an EMBL/GenBank/DDBJ whole genome shotgun (WGS) entry which is preliminary data.</text>
</comment>
<organism evidence="1 2">
    <name type="scientific">Solanum commersonii</name>
    <name type="common">Commerson's wild potato</name>
    <name type="synonym">Commerson's nightshade</name>
    <dbReference type="NCBI Taxonomy" id="4109"/>
    <lineage>
        <taxon>Eukaryota</taxon>
        <taxon>Viridiplantae</taxon>
        <taxon>Streptophyta</taxon>
        <taxon>Embryophyta</taxon>
        <taxon>Tracheophyta</taxon>
        <taxon>Spermatophyta</taxon>
        <taxon>Magnoliopsida</taxon>
        <taxon>eudicotyledons</taxon>
        <taxon>Gunneridae</taxon>
        <taxon>Pentapetalae</taxon>
        <taxon>asterids</taxon>
        <taxon>lamiids</taxon>
        <taxon>Solanales</taxon>
        <taxon>Solanaceae</taxon>
        <taxon>Solanoideae</taxon>
        <taxon>Solaneae</taxon>
        <taxon>Solanum</taxon>
    </lineage>
</organism>
<reference evidence="1 2" key="1">
    <citation type="submission" date="2020-09" db="EMBL/GenBank/DDBJ databases">
        <title>De no assembly of potato wild relative species, Solanum commersonii.</title>
        <authorList>
            <person name="Cho K."/>
        </authorList>
    </citation>
    <scope>NUCLEOTIDE SEQUENCE [LARGE SCALE GENOMIC DNA]</scope>
    <source>
        <strain evidence="1">LZ3.2</strain>
        <tissue evidence="1">Leaf</tissue>
    </source>
</reference>
<dbReference type="EMBL" id="JACXVP010000010">
    <property type="protein sequence ID" value="KAG5580937.1"/>
    <property type="molecule type" value="Genomic_DNA"/>
</dbReference>
<evidence type="ECO:0000313" key="1">
    <source>
        <dbReference type="EMBL" id="KAG5580937.1"/>
    </source>
</evidence>
<dbReference type="Proteomes" id="UP000824120">
    <property type="component" value="Chromosome 10"/>
</dbReference>
<keyword evidence="2" id="KW-1185">Reference proteome</keyword>
<dbReference type="AlphaFoldDB" id="A0A9J5WYI4"/>
<sequence length="99" mass="11633">MFYLLRLNSGLQVFVGNEWYSICPNFNAFVVNIGDTFTRKWSECLNPKKQPPPLPPTVVLKKRRQRFPIPWERTLVEGVLVKGLMEKVEVRRESELDKI</sequence>
<evidence type="ECO:0000313" key="2">
    <source>
        <dbReference type="Proteomes" id="UP000824120"/>
    </source>
</evidence>
<accession>A0A9J5WYI4</accession>
<dbReference type="InterPro" id="IPR027443">
    <property type="entry name" value="IPNS-like_sf"/>
</dbReference>
<proteinExistence type="predicted"/>
<protein>
    <submittedName>
        <fullName evidence="1">Uncharacterized protein</fullName>
    </submittedName>
</protein>
<name>A0A9J5WYI4_SOLCO</name>
<gene>
    <name evidence="1" type="ORF">H5410_051564</name>
</gene>
<dbReference type="SUPFAM" id="SSF51197">
    <property type="entry name" value="Clavaminate synthase-like"/>
    <property type="match status" value="1"/>
</dbReference>
<dbReference type="Gene3D" id="2.60.120.330">
    <property type="entry name" value="B-lactam Antibiotic, Isopenicillin N Synthase, Chain"/>
    <property type="match status" value="1"/>
</dbReference>
<dbReference type="OrthoDB" id="288590at2759"/>